<evidence type="ECO:0000256" key="1">
    <source>
        <dbReference type="SAM" id="MobiDB-lite"/>
    </source>
</evidence>
<organism evidence="2 3">
    <name type="scientific">Klebsiella phage FK1979</name>
    <dbReference type="NCBI Taxonomy" id="2936831"/>
    <lineage>
        <taxon>Viruses</taxon>
        <taxon>Duplodnaviria</taxon>
        <taxon>Heunggongvirae</taxon>
        <taxon>Uroviricota</taxon>
        <taxon>Caudoviricetes</taxon>
        <taxon>Autographivirales</taxon>
        <taxon>Autoscriptoviridae</taxon>
        <taxon>Slopekvirinae</taxon>
        <taxon>Drulisvirus</taxon>
        <taxon>Drulisvirus FK1979</taxon>
    </lineage>
</organism>
<gene>
    <name evidence="2" type="ORF">HCLLCEGK_00034</name>
</gene>
<accession>A0AAE9HFV5</accession>
<protein>
    <submittedName>
        <fullName evidence="2">Uncharacterized protein</fullName>
    </submittedName>
</protein>
<name>A0AAE9HFV5_9CAUD</name>
<keyword evidence="3" id="KW-1185">Reference proteome</keyword>
<sequence>MLSLAVRLNGVVAEMKARRDALLSGKHTSPEAHSAPKAKRR</sequence>
<dbReference type="EMBL" id="ON146449">
    <property type="protein sequence ID" value="UPW35171.1"/>
    <property type="molecule type" value="Genomic_DNA"/>
</dbReference>
<evidence type="ECO:0000313" key="2">
    <source>
        <dbReference type="EMBL" id="UPW35171.1"/>
    </source>
</evidence>
<dbReference type="Proteomes" id="UP000831549">
    <property type="component" value="Segment"/>
</dbReference>
<feature type="region of interest" description="Disordered" evidence="1">
    <location>
        <begin position="20"/>
        <end position="41"/>
    </location>
</feature>
<proteinExistence type="predicted"/>
<reference evidence="2 3" key="1">
    <citation type="submission" date="2022-03" db="EMBL/GenBank/DDBJ databases">
        <authorList>
            <person name="Tang M."/>
        </authorList>
    </citation>
    <scope>NUCLEOTIDE SEQUENCE [LARGE SCALE GENOMIC DNA]</scope>
</reference>
<evidence type="ECO:0000313" key="3">
    <source>
        <dbReference type="Proteomes" id="UP000831549"/>
    </source>
</evidence>